<gene>
    <name evidence="2" type="ORF">JKL49_07115</name>
    <name evidence="3" type="ORF">JKL49_11155</name>
</gene>
<reference evidence="3" key="1">
    <citation type="submission" date="2021-01" db="EMBL/GenBank/DDBJ databases">
        <title>Genome sequence of Phenylobacterium sp. 20VBR1 isolated from a valley glaceir, Ny-Alesund, Svalbard.</title>
        <authorList>
            <person name="Thomas F.A."/>
            <person name="Krishnan K.P."/>
            <person name="Sinha R.K."/>
        </authorList>
    </citation>
    <scope>NUCLEOTIDE SEQUENCE</scope>
    <source>
        <strain evidence="3">20VBR1</strain>
    </source>
</reference>
<proteinExistence type="predicted"/>
<sequence>MDAKRSASEGFKRGLQRRCPNCGEGSLFRGYLAVQSTCEACGHDNAAYRADDGPAYFTIVLVGHLVVAPLLCFPFIWQAPVAFVLPFTLSLVTLATLALLPVVKGAFIGVQWSARATTTQ</sequence>
<keyword evidence="1" id="KW-1133">Transmembrane helix</keyword>
<reference evidence="2" key="2">
    <citation type="submission" date="2021-04" db="EMBL/GenBank/DDBJ databases">
        <title>Draft genome assembly of strain Phenylobacterium sp. 20VBR1 using MiniION and Illumina platforms.</title>
        <authorList>
            <person name="Thomas F.A."/>
            <person name="Krishnan K.P."/>
            <person name="Sinha R.K."/>
        </authorList>
    </citation>
    <scope>NUCLEOTIDE SEQUENCE</scope>
    <source>
        <strain evidence="2">20VBR1</strain>
    </source>
</reference>
<dbReference type="RefSeq" id="WP_215339347.1">
    <property type="nucleotide sequence ID" value="NZ_JAGSGD010000001.1"/>
</dbReference>
<feature type="transmembrane region" description="Helical" evidence="1">
    <location>
        <begin position="83"/>
        <end position="103"/>
    </location>
</feature>
<keyword evidence="1" id="KW-0812">Transmembrane</keyword>
<evidence type="ECO:0000313" key="2">
    <source>
        <dbReference type="EMBL" id="MBR7619157.1"/>
    </source>
</evidence>
<evidence type="ECO:0000256" key="1">
    <source>
        <dbReference type="SAM" id="Phobius"/>
    </source>
</evidence>
<dbReference type="EMBL" id="CP068570">
    <property type="protein sequence ID" value="QQZ51498.1"/>
    <property type="molecule type" value="Genomic_DNA"/>
</dbReference>
<dbReference type="AlphaFoldDB" id="A0A941HWF2"/>
<keyword evidence="1" id="KW-0472">Membrane</keyword>
<accession>A0A941HWF2</accession>
<dbReference type="Proteomes" id="UP000622580">
    <property type="component" value="Unassembled WGS sequence"/>
</dbReference>
<evidence type="ECO:0000313" key="4">
    <source>
        <dbReference type="Proteomes" id="UP000622580"/>
    </source>
</evidence>
<dbReference type="Pfam" id="PF06170">
    <property type="entry name" value="DUF983"/>
    <property type="match status" value="1"/>
</dbReference>
<dbReference type="EMBL" id="JAGSGD010000001">
    <property type="protein sequence ID" value="MBR7619157.1"/>
    <property type="molecule type" value="Genomic_DNA"/>
</dbReference>
<evidence type="ECO:0000313" key="3">
    <source>
        <dbReference type="EMBL" id="QQZ51498.1"/>
    </source>
</evidence>
<dbReference type="InterPro" id="IPR009325">
    <property type="entry name" value="DUF983"/>
</dbReference>
<organism evidence="2 4">
    <name type="scientific">Phenylobacterium glaciei</name>
    <dbReference type="NCBI Taxonomy" id="2803784"/>
    <lineage>
        <taxon>Bacteria</taxon>
        <taxon>Pseudomonadati</taxon>
        <taxon>Pseudomonadota</taxon>
        <taxon>Alphaproteobacteria</taxon>
        <taxon>Caulobacterales</taxon>
        <taxon>Caulobacteraceae</taxon>
        <taxon>Phenylobacterium</taxon>
    </lineage>
</organism>
<name>A0A941HWF2_9CAUL</name>
<protein>
    <submittedName>
        <fullName evidence="2">DUF983 domain-containing protein</fullName>
    </submittedName>
</protein>
<keyword evidence="4" id="KW-1185">Reference proteome</keyword>
<feature type="transmembrane region" description="Helical" evidence="1">
    <location>
        <begin position="55"/>
        <end position="77"/>
    </location>
</feature>